<reference evidence="4 5" key="1">
    <citation type="journal article" date="2003" name="PLoS Biol.">
        <title>The genome sequence of Caenorhabditis briggsae: a platform for comparative genomics.</title>
        <authorList>
            <person name="Stein L.D."/>
            <person name="Bao Z."/>
            <person name="Blasiar D."/>
            <person name="Blumenthal T."/>
            <person name="Brent M.R."/>
            <person name="Chen N."/>
            <person name="Chinwalla A."/>
            <person name="Clarke L."/>
            <person name="Clee C."/>
            <person name="Coghlan A."/>
            <person name="Coulson A."/>
            <person name="D'Eustachio P."/>
            <person name="Fitch D.H."/>
            <person name="Fulton L.A."/>
            <person name="Fulton R.E."/>
            <person name="Griffiths-Jones S."/>
            <person name="Harris T.W."/>
            <person name="Hillier L.W."/>
            <person name="Kamath R."/>
            <person name="Kuwabara P.E."/>
            <person name="Mardis E.R."/>
            <person name="Marra M.A."/>
            <person name="Miner T.L."/>
            <person name="Minx P."/>
            <person name="Mullikin J.C."/>
            <person name="Plumb R.W."/>
            <person name="Rogers J."/>
            <person name="Schein J.E."/>
            <person name="Sohrmann M."/>
            <person name="Spieth J."/>
            <person name="Stajich J.E."/>
            <person name="Wei C."/>
            <person name="Willey D."/>
            <person name="Wilson R.K."/>
            <person name="Durbin R."/>
            <person name="Waterston R.H."/>
        </authorList>
    </citation>
    <scope>NUCLEOTIDE SEQUENCE [LARGE SCALE GENOMIC DNA]</scope>
    <source>
        <strain evidence="4 5">AF16</strain>
    </source>
</reference>
<reference evidence="4 5" key="2">
    <citation type="journal article" date="2011" name="PLoS Genet.">
        <title>Caenorhabditis briggsae recombinant inbred line genotypes reveal inter-strain incompatibility and the evolution of recombination.</title>
        <authorList>
            <person name="Ross J.A."/>
            <person name="Koboldt D.C."/>
            <person name="Staisch J.E."/>
            <person name="Chamberlin H.M."/>
            <person name="Gupta B.P."/>
            <person name="Miller R.D."/>
            <person name="Baird S.E."/>
            <person name="Haag E.S."/>
        </authorList>
    </citation>
    <scope>NUCLEOTIDE SEQUENCE [LARGE SCALE GENOMIC DNA]</scope>
    <source>
        <strain evidence="4 5">AF16</strain>
    </source>
</reference>
<dbReference type="RefSeq" id="XP_002646494.1">
    <property type="nucleotide sequence ID" value="XM_002646448.1"/>
</dbReference>
<dbReference type="KEGG" id="cbr:CBG_19476"/>
<organism evidence="4 5">
    <name type="scientific">Caenorhabditis briggsae</name>
    <dbReference type="NCBI Taxonomy" id="6238"/>
    <lineage>
        <taxon>Eukaryota</taxon>
        <taxon>Metazoa</taxon>
        <taxon>Ecdysozoa</taxon>
        <taxon>Nematoda</taxon>
        <taxon>Chromadorea</taxon>
        <taxon>Rhabditida</taxon>
        <taxon>Rhabditina</taxon>
        <taxon>Rhabditomorpha</taxon>
        <taxon>Rhabditoidea</taxon>
        <taxon>Rhabditidae</taxon>
        <taxon>Peloderinae</taxon>
        <taxon>Caenorhabditis</taxon>
    </lineage>
</organism>
<dbReference type="GO" id="GO:0098981">
    <property type="term" value="C:cholinergic synapse"/>
    <property type="evidence" value="ECO:0007669"/>
    <property type="project" value="EnsemblMetazoa"/>
</dbReference>
<dbReference type="GO" id="GO:0009306">
    <property type="term" value="P:protein secretion"/>
    <property type="evidence" value="ECO:0007669"/>
    <property type="project" value="EnsemblMetazoa"/>
</dbReference>
<dbReference type="CTD" id="8588491"/>
<evidence type="ECO:0000313" key="5">
    <source>
        <dbReference type="Proteomes" id="UP000008549"/>
    </source>
</evidence>
<dbReference type="eggNOG" id="KOG0092">
    <property type="taxonomic scope" value="Eukaryota"/>
</dbReference>
<comment type="similarity">
    <text evidence="1">Belongs to the small GTPase superfamily. Rab family.</text>
</comment>
<dbReference type="InParanoid" id="A8XVM9"/>
<dbReference type="GeneID" id="8588491"/>
<evidence type="ECO:0000256" key="1">
    <source>
        <dbReference type="ARBA" id="ARBA00006270"/>
    </source>
</evidence>
<dbReference type="PRINTS" id="PR00449">
    <property type="entry name" value="RASTRNSFRMNG"/>
</dbReference>
<dbReference type="HOGENOM" id="CLU_2225540_0_0_1"/>
<dbReference type="GO" id="GO:0032794">
    <property type="term" value="F:GTPase activating protein binding"/>
    <property type="evidence" value="ECO:0007669"/>
    <property type="project" value="EnsemblMetazoa"/>
</dbReference>
<dbReference type="PROSITE" id="PS51419">
    <property type="entry name" value="RAB"/>
    <property type="match status" value="1"/>
</dbReference>
<dbReference type="GO" id="GO:0099525">
    <property type="term" value="P:presynaptic dense core vesicle exocytosis"/>
    <property type="evidence" value="ECO:0007669"/>
    <property type="project" value="EnsemblMetazoa"/>
</dbReference>
<dbReference type="GO" id="GO:0006898">
    <property type="term" value="P:receptor-mediated endocytosis"/>
    <property type="evidence" value="ECO:0007669"/>
    <property type="project" value="EnsemblMetazoa"/>
</dbReference>
<dbReference type="SUPFAM" id="SSF52540">
    <property type="entry name" value="P-loop containing nucleoside triphosphate hydrolases"/>
    <property type="match status" value="1"/>
</dbReference>
<evidence type="ECO:0000256" key="2">
    <source>
        <dbReference type="ARBA" id="ARBA00022741"/>
    </source>
</evidence>
<dbReference type="FunFam" id="3.40.50.300:FF:001920">
    <property type="entry name" value="RAB5B, member RAS oncogene family"/>
    <property type="match status" value="1"/>
</dbReference>
<keyword evidence="2" id="KW-0547">Nucleotide-binding</keyword>
<dbReference type="EMBL" id="HE601126">
    <property type="protein sequence ID" value="CAP36714.1"/>
    <property type="molecule type" value="Genomic_DNA"/>
</dbReference>
<gene>
    <name evidence="6" type="primary">rab-5</name>
    <name evidence="4 6" type="ORF">CBG19476</name>
    <name evidence="4" type="ORF">CBG_19476</name>
</gene>
<sequence length="106" mass="11215">MAARNSAGGAARPGGPNRTCQFKLVLLGESAVGKSSLVLRFVKGQFHEYQESTIGAAFLTQTTSMNVNDIFMAIAKKLPIGPAQGEPTGTVDMNQPQQQQKGSCCK</sequence>
<dbReference type="GO" id="GO:0045176">
    <property type="term" value="P:apical protein localization"/>
    <property type="evidence" value="ECO:0007669"/>
    <property type="project" value="EnsemblMetazoa"/>
</dbReference>
<dbReference type="GO" id="GO:0009792">
    <property type="term" value="P:embryo development ending in birth or egg hatching"/>
    <property type="evidence" value="ECO:0007669"/>
    <property type="project" value="EnsemblMetazoa"/>
</dbReference>
<dbReference type="GO" id="GO:0003924">
    <property type="term" value="F:GTPase activity"/>
    <property type="evidence" value="ECO:0007669"/>
    <property type="project" value="EnsemblMetazoa"/>
</dbReference>
<dbReference type="GO" id="GO:1990075">
    <property type="term" value="C:periciliary membrane compartment"/>
    <property type="evidence" value="ECO:0007669"/>
    <property type="project" value="EnsemblMetazoa"/>
</dbReference>
<dbReference type="Gene3D" id="3.40.50.300">
    <property type="entry name" value="P-loop containing nucleotide triphosphate hydrolases"/>
    <property type="match status" value="1"/>
</dbReference>
<dbReference type="GO" id="GO:0045335">
    <property type="term" value="C:phagocytic vesicle"/>
    <property type="evidence" value="ECO:0007669"/>
    <property type="project" value="EnsemblMetazoa"/>
</dbReference>
<name>A8XVM9_CAEBR</name>
<keyword evidence="5" id="KW-1185">Reference proteome</keyword>
<accession>A8XVM9</accession>
<feature type="compositionally biased region" description="Polar residues" evidence="3">
    <location>
        <begin position="91"/>
        <end position="106"/>
    </location>
</feature>
<dbReference type="InterPro" id="IPR027417">
    <property type="entry name" value="P-loop_NTPase"/>
</dbReference>
<protein>
    <submittedName>
        <fullName evidence="4">Protein CBG19476</fullName>
    </submittedName>
</protein>
<feature type="region of interest" description="Disordered" evidence="3">
    <location>
        <begin position="82"/>
        <end position="106"/>
    </location>
</feature>
<proteinExistence type="inferred from homology"/>
<evidence type="ECO:0000256" key="3">
    <source>
        <dbReference type="SAM" id="MobiDB-lite"/>
    </source>
</evidence>
<dbReference type="WormBase" id="CBG19476">
    <property type="protein sequence ID" value="CBP11217"/>
    <property type="gene ID" value="WBGene00038685"/>
    <property type="gene designation" value="Cbr-rab-5"/>
</dbReference>
<evidence type="ECO:0000313" key="6">
    <source>
        <dbReference type="WormBase" id="CBG19476"/>
    </source>
</evidence>
<dbReference type="GO" id="GO:0005938">
    <property type="term" value="C:cell cortex"/>
    <property type="evidence" value="ECO:0007669"/>
    <property type="project" value="EnsemblMetazoa"/>
</dbReference>
<dbReference type="InterPro" id="IPR001806">
    <property type="entry name" value="Small_GTPase"/>
</dbReference>
<evidence type="ECO:0000313" key="4">
    <source>
        <dbReference type="EMBL" id="CAP36714.1"/>
    </source>
</evidence>
<dbReference type="GO" id="GO:0005525">
    <property type="term" value="F:GTP binding"/>
    <property type="evidence" value="ECO:0007669"/>
    <property type="project" value="InterPro"/>
</dbReference>
<dbReference type="GO" id="GO:0031901">
    <property type="term" value="C:early endosome membrane"/>
    <property type="evidence" value="ECO:0007669"/>
    <property type="project" value="EnsemblMetazoa"/>
</dbReference>
<dbReference type="GO" id="GO:0098793">
    <property type="term" value="C:presynapse"/>
    <property type="evidence" value="ECO:0007669"/>
    <property type="project" value="GOC"/>
</dbReference>
<dbReference type="PANTHER" id="PTHR47978">
    <property type="match status" value="1"/>
</dbReference>
<dbReference type="SMART" id="SM00175">
    <property type="entry name" value="RAB"/>
    <property type="match status" value="1"/>
</dbReference>
<dbReference type="STRING" id="6238.A8XVM9"/>
<dbReference type="Proteomes" id="UP000008549">
    <property type="component" value="Unassembled WGS sequence"/>
</dbReference>
<dbReference type="GO" id="GO:0090386">
    <property type="term" value="P:phagosome maturation involved in apoptotic cell clearance"/>
    <property type="evidence" value="ECO:0007669"/>
    <property type="project" value="EnsemblMetazoa"/>
</dbReference>
<dbReference type="AlphaFoldDB" id="A8XVM9"/>
<dbReference type="Pfam" id="PF00071">
    <property type="entry name" value="Ras"/>
    <property type="match status" value="1"/>
</dbReference>